<dbReference type="InterPro" id="IPR000160">
    <property type="entry name" value="GGDEF_dom"/>
</dbReference>
<dbReference type="PROSITE" id="PS50883">
    <property type="entry name" value="EAL"/>
    <property type="match status" value="1"/>
</dbReference>
<dbReference type="NCBIfam" id="TIGR00254">
    <property type="entry name" value="GGDEF"/>
    <property type="match status" value="1"/>
</dbReference>
<proteinExistence type="predicted"/>
<dbReference type="Gene3D" id="3.20.20.450">
    <property type="entry name" value="EAL domain"/>
    <property type="match status" value="1"/>
</dbReference>
<feature type="transmembrane region" description="Helical" evidence="2">
    <location>
        <begin position="248"/>
        <end position="270"/>
    </location>
</feature>
<dbReference type="Proteomes" id="UP000239485">
    <property type="component" value="Unassembled WGS sequence"/>
</dbReference>
<name>A0A2S6IV74_9ACTN</name>
<comment type="caution">
    <text evidence="5">The sequence shown here is derived from an EMBL/GenBank/DDBJ whole genome shotgun (WGS) entry which is preliminary data.</text>
</comment>
<dbReference type="InterPro" id="IPR035919">
    <property type="entry name" value="EAL_sf"/>
</dbReference>
<organism evidence="5 6">
    <name type="scientific">Kineococcus xinjiangensis</name>
    <dbReference type="NCBI Taxonomy" id="512762"/>
    <lineage>
        <taxon>Bacteria</taxon>
        <taxon>Bacillati</taxon>
        <taxon>Actinomycetota</taxon>
        <taxon>Actinomycetes</taxon>
        <taxon>Kineosporiales</taxon>
        <taxon>Kineosporiaceae</taxon>
        <taxon>Kineococcus</taxon>
    </lineage>
</organism>
<feature type="transmembrane region" description="Helical" evidence="2">
    <location>
        <begin position="117"/>
        <end position="139"/>
    </location>
</feature>
<dbReference type="Pfam" id="PF00990">
    <property type="entry name" value="GGDEF"/>
    <property type="match status" value="1"/>
</dbReference>
<dbReference type="OrthoDB" id="5179179at2"/>
<dbReference type="InterPro" id="IPR052155">
    <property type="entry name" value="Biofilm_reg_signaling"/>
</dbReference>
<dbReference type="Gene3D" id="3.30.70.270">
    <property type="match status" value="1"/>
</dbReference>
<dbReference type="EMBL" id="PTJD01000002">
    <property type="protein sequence ID" value="PPK98161.1"/>
    <property type="molecule type" value="Genomic_DNA"/>
</dbReference>
<dbReference type="PANTHER" id="PTHR44757">
    <property type="entry name" value="DIGUANYLATE CYCLASE DGCP"/>
    <property type="match status" value="1"/>
</dbReference>
<evidence type="ECO:0000256" key="2">
    <source>
        <dbReference type="SAM" id="Phobius"/>
    </source>
</evidence>
<dbReference type="SMART" id="SM00052">
    <property type="entry name" value="EAL"/>
    <property type="match status" value="1"/>
</dbReference>
<gene>
    <name evidence="5" type="ORF">CLV92_102314</name>
</gene>
<evidence type="ECO:0000313" key="6">
    <source>
        <dbReference type="Proteomes" id="UP000239485"/>
    </source>
</evidence>
<sequence>MQQRTQVVSALAGAALLASVGLLVPGFRTPLAVVATAAGAVLVLAGVLIHRPLKSMQWLLMAAMLTGLLGMQVATVVVGPESSWALALLTAARAAGFACIPLVLLSRETGEDRPRMTAELPIAGAGAALLAVQVALMIAAHRDPAPPWWELLVPAFDVFALVMLLHVFLSRRGLERSAVLGMAGGVTFLLTDLLVAVAGQDTAHPGDSVLSLTAAGSLLIGLSAMQSDMHHFGGVSPGRPVHSASARLLAALPAFATAPALWVLGLAGLLPPSGEILVVPAGYLLAGAGLAVALVALRRAERTSERDPLTDLVNRRGLLPAVEELRQRMPEGGLEVCLVDLDDFKQINDSRGHEVGDQLLVEVGHRLRAAVGDRGVVSRTGGDEFLVVVASSGDGWGAGDVVLTALDPPFECAGVPTLVTASVGVVTLPPGASPSMVLADADVAMYAAKQAGKGRALTYRPELRDRVLGDFGMQRELRALLDGADPDEVGRMIVLYQPIVALAPLRVSGAEALVRWEHPHQGMLLPAVFLDLVEAAGLGARLDEHVMTEAARQLAAWDAEGLPRLELNLNLGIGSMRRPNLGRVVATLVERYGLTPDRFHLEITEHDELPVEGPTASTFAALAAGGFQISLDDFGVGYTSLTYLRRFPVSIVKLDKSLTSLIEDSGDVPLMQGIAALCQALDVKLLAEGVENPEQVPVLRELGVQFAQGFHFARPLTATQFADLVLRAERGEDVAAELGVPILRPGLRELPAPRTRGEEDDTPRAREALSRAVTLGREPAEGS</sequence>
<feature type="transmembrane region" description="Helical" evidence="2">
    <location>
        <begin position="84"/>
        <end position="105"/>
    </location>
</feature>
<dbReference type="InterPro" id="IPR043128">
    <property type="entry name" value="Rev_trsase/Diguanyl_cyclase"/>
</dbReference>
<feature type="transmembrane region" description="Helical" evidence="2">
    <location>
        <begin position="178"/>
        <end position="197"/>
    </location>
</feature>
<keyword evidence="2" id="KW-0472">Membrane</keyword>
<dbReference type="Pfam" id="PF00563">
    <property type="entry name" value="EAL"/>
    <property type="match status" value="1"/>
</dbReference>
<reference evidence="5 6" key="1">
    <citation type="submission" date="2018-02" db="EMBL/GenBank/DDBJ databases">
        <title>Genomic Encyclopedia of Archaeal and Bacterial Type Strains, Phase II (KMG-II): from individual species to whole genera.</title>
        <authorList>
            <person name="Goeker M."/>
        </authorList>
    </citation>
    <scope>NUCLEOTIDE SEQUENCE [LARGE SCALE GENOMIC DNA]</scope>
    <source>
        <strain evidence="5 6">DSM 22857</strain>
    </source>
</reference>
<dbReference type="SUPFAM" id="SSF55073">
    <property type="entry name" value="Nucleotide cyclase"/>
    <property type="match status" value="1"/>
</dbReference>
<keyword evidence="2" id="KW-1133">Transmembrane helix</keyword>
<feature type="transmembrane region" description="Helical" evidence="2">
    <location>
        <begin position="58"/>
        <end position="78"/>
    </location>
</feature>
<feature type="transmembrane region" description="Helical" evidence="2">
    <location>
        <begin position="276"/>
        <end position="297"/>
    </location>
</feature>
<feature type="transmembrane region" description="Helical" evidence="2">
    <location>
        <begin position="31"/>
        <end position="49"/>
    </location>
</feature>
<dbReference type="CDD" id="cd01948">
    <property type="entry name" value="EAL"/>
    <property type="match status" value="1"/>
</dbReference>
<dbReference type="AlphaFoldDB" id="A0A2S6IV74"/>
<evidence type="ECO:0000259" key="3">
    <source>
        <dbReference type="PROSITE" id="PS50883"/>
    </source>
</evidence>
<dbReference type="PANTHER" id="PTHR44757:SF2">
    <property type="entry name" value="BIOFILM ARCHITECTURE MAINTENANCE PROTEIN MBAA"/>
    <property type="match status" value="1"/>
</dbReference>
<keyword evidence="6" id="KW-1185">Reference proteome</keyword>
<accession>A0A2S6IV74</accession>
<dbReference type="InterPro" id="IPR029787">
    <property type="entry name" value="Nucleotide_cyclase"/>
</dbReference>
<feature type="region of interest" description="Disordered" evidence="1">
    <location>
        <begin position="747"/>
        <end position="783"/>
    </location>
</feature>
<dbReference type="InterPro" id="IPR001633">
    <property type="entry name" value="EAL_dom"/>
</dbReference>
<dbReference type="SUPFAM" id="SSF141868">
    <property type="entry name" value="EAL domain-like"/>
    <property type="match status" value="1"/>
</dbReference>
<feature type="transmembrane region" description="Helical" evidence="2">
    <location>
        <begin position="151"/>
        <end position="169"/>
    </location>
</feature>
<feature type="domain" description="GGDEF" evidence="4">
    <location>
        <begin position="332"/>
        <end position="461"/>
    </location>
</feature>
<evidence type="ECO:0000256" key="1">
    <source>
        <dbReference type="SAM" id="MobiDB-lite"/>
    </source>
</evidence>
<protein>
    <submittedName>
        <fullName evidence="5">Diguanylate cyclase (GGDEF)-like protein</fullName>
    </submittedName>
</protein>
<dbReference type="PROSITE" id="PS50887">
    <property type="entry name" value="GGDEF"/>
    <property type="match status" value="1"/>
</dbReference>
<evidence type="ECO:0000259" key="4">
    <source>
        <dbReference type="PROSITE" id="PS50887"/>
    </source>
</evidence>
<feature type="domain" description="EAL" evidence="3">
    <location>
        <begin position="470"/>
        <end position="729"/>
    </location>
</feature>
<evidence type="ECO:0000313" key="5">
    <source>
        <dbReference type="EMBL" id="PPK98161.1"/>
    </source>
</evidence>
<keyword evidence="2" id="KW-0812">Transmembrane</keyword>
<dbReference type="RefSeq" id="WP_104431576.1">
    <property type="nucleotide sequence ID" value="NZ_PTJD01000002.1"/>
</dbReference>
<dbReference type="SMART" id="SM00267">
    <property type="entry name" value="GGDEF"/>
    <property type="match status" value="1"/>
</dbReference>
<dbReference type="CDD" id="cd01949">
    <property type="entry name" value="GGDEF"/>
    <property type="match status" value="1"/>
</dbReference>